<reference evidence="2 3" key="1">
    <citation type="submission" date="2018-10" db="EMBL/GenBank/DDBJ databases">
        <title>Draft genome sequence of Bacillus salarius IM0101, isolated from a hypersaline soil in Inner Mongolia, China.</title>
        <authorList>
            <person name="Yamprayoonswat W."/>
            <person name="Boonvisut S."/>
            <person name="Jumpathong W."/>
            <person name="Sittihan S."/>
            <person name="Ruangsuj P."/>
            <person name="Wanthongcharoen S."/>
            <person name="Thongpramul N."/>
            <person name="Pimmason S."/>
            <person name="Yu B."/>
            <person name="Yasawong M."/>
        </authorList>
    </citation>
    <scope>NUCLEOTIDE SEQUENCE [LARGE SCALE GENOMIC DNA]</scope>
    <source>
        <strain evidence="2 3">IM0101</strain>
    </source>
</reference>
<sequence length="137" mass="15426">MKRFGMFLFSVMFLVLAVFSMEKESIAADNAEKIEVRTIPVADVQESENKDWTLQYKIKKGDLYVECIVPDFSLSKDEKSGHGFLLVKMNGQKAAEMGQAAFMMKNLPSGTHVMEITPTLYDGKAEKESITFEVEIS</sequence>
<proteinExistence type="predicted"/>
<accession>A0A3R9PFJ2</accession>
<organism evidence="2 3">
    <name type="scientific">Salibacterium salarium</name>
    <dbReference type="NCBI Taxonomy" id="284579"/>
    <lineage>
        <taxon>Bacteria</taxon>
        <taxon>Bacillati</taxon>
        <taxon>Bacillota</taxon>
        <taxon>Bacilli</taxon>
        <taxon>Bacillales</taxon>
        <taxon>Bacillaceae</taxon>
    </lineage>
</organism>
<keyword evidence="3" id="KW-1185">Reference proteome</keyword>
<protein>
    <submittedName>
        <fullName evidence="2">Uncharacterized protein</fullName>
    </submittedName>
</protein>
<feature type="signal peptide" evidence="1">
    <location>
        <begin position="1"/>
        <end position="17"/>
    </location>
</feature>
<dbReference type="Proteomes" id="UP000275076">
    <property type="component" value="Unassembled WGS sequence"/>
</dbReference>
<dbReference type="EMBL" id="RBVX01000059">
    <property type="protein sequence ID" value="RSL29592.1"/>
    <property type="molecule type" value="Genomic_DNA"/>
</dbReference>
<dbReference type="RefSeq" id="WP_125562204.1">
    <property type="nucleotide sequence ID" value="NZ_RBVX01000059.1"/>
</dbReference>
<dbReference type="OrthoDB" id="2968672at2"/>
<dbReference type="AlphaFoldDB" id="A0A3R9PFJ2"/>
<evidence type="ECO:0000256" key="1">
    <source>
        <dbReference type="SAM" id="SignalP"/>
    </source>
</evidence>
<keyword evidence="1" id="KW-0732">Signal</keyword>
<feature type="chain" id="PRO_5038473598" evidence="1">
    <location>
        <begin position="18"/>
        <end position="137"/>
    </location>
</feature>
<evidence type="ECO:0000313" key="3">
    <source>
        <dbReference type="Proteomes" id="UP000275076"/>
    </source>
</evidence>
<comment type="caution">
    <text evidence="2">The sequence shown here is derived from an EMBL/GenBank/DDBJ whole genome shotgun (WGS) entry which is preliminary data.</text>
</comment>
<gene>
    <name evidence="2" type="ORF">D7Z54_30325</name>
</gene>
<name>A0A3R9PFJ2_9BACI</name>
<evidence type="ECO:0000313" key="2">
    <source>
        <dbReference type="EMBL" id="RSL29592.1"/>
    </source>
</evidence>